<keyword evidence="2" id="KW-1185">Reference proteome</keyword>
<comment type="caution">
    <text evidence="1">The sequence shown here is derived from an EMBL/GenBank/DDBJ whole genome shotgun (WGS) entry which is preliminary data.</text>
</comment>
<reference evidence="1 2" key="1">
    <citation type="journal article" date="2018" name="Mol. Plant">
        <title>The genome of Artemisia annua provides insight into the evolution of Asteraceae family and artemisinin biosynthesis.</title>
        <authorList>
            <person name="Shen Q."/>
            <person name="Zhang L."/>
            <person name="Liao Z."/>
            <person name="Wang S."/>
            <person name="Yan T."/>
            <person name="Shi P."/>
            <person name="Liu M."/>
            <person name="Fu X."/>
            <person name="Pan Q."/>
            <person name="Wang Y."/>
            <person name="Lv Z."/>
            <person name="Lu X."/>
            <person name="Zhang F."/>
            <person name="Jiang W."/>
            <person name="Ma Y."/>
            <person name="Chen M."/>
            <person name="Hao X."/>
            <person name="Li L."/>
            <person name="Tang Y."/>
            <person name="Lv G."/>
            <person name="Zhou Y."/>
            <person name="Sun X."/>
            <person name="Brodelius P.E."/>
            <person name="Rose J.K.C."/>
            <person name="Tang K."/>
        </authorList>
    </citation>
    <scope>NUCLEOTIDE SEQUENCE [LARGE SCALE GENOMIC DNA]</scope>
    <source>
        <strain evidence="2">cv. Huhao1</strain>
        <tissue evidence="1">Leaf</tissue>
    </source>
</reference>
<protein>
    <submittedName>
        <fullName evidence="1">Protein RAE1</fullName>
    </submittedName>
</protein>
<evidence type="ECO:0000313" key="1">
    <source>
        <dbReference type="EMBL" id="PWA97200.1"/>
    </source>
</evidence>
<proteinExistence type="predicted"/>
<dbReference type="EMBL" id="PKPP01000138">
    <property type="protein sequence ID" value="PWA97200.1"/>
    <property type="molecule type" value="Genomic_DNA"/>
</dbReference>
<name>A0A2U1QGS0_ARTAN</name>
<sequence length="295" mass="33152">MAVSFWKRCAQQWTTANGRQIIHSTSVNKNFYREQIVADFVGVETLEGSVSVSKQQLATGEIEQWIDYSSFVIDTDLTGLDVAKTRIWQLVKHVTSSFLRIFHLFVWSSGVYASGVWFKGFGIESVFVKKQDGLRSITGIAIGMLQNGRRTFDQLGIAYNLRTRTAAVKRVAVLCDERPRVCEKDEPKIVNVNVGPATSTAVHTQQLPDHCYPLTVRHPLMVVATADRNLIAYNLQNLRTGQYSATDANEGGHVLAPQENVRMVYEVVRLLESSYWISDLNSLLKARLLLLVMSI</sequence>
<organism evidence="1 2">
    <name type="scientific">Artemisia annua</name>
    <name type="common">Sweet wormwood</name>
    <dbReference type="NCBI Taxonomy" id="35608"/>
    <lineage>
        <taxon>Eukaryota</taxon>
        <taxon>Viridiplantae</taxon>
        <taxon>Streptophyta</taxon>
        <taxon>Embryophyta</taxon>
        <taxon>Tracheophyta</taxon>
        <taxon>Spermatophyta</taxon>
        <taxon>Magnoliopsida</taxon>
        <taxon>eudicotyledons</taxon>
        <taxon>Gunneridae</taxon>
        <taxon>Pentapetalae</taxon>
        <taxon>asterids</taxon>
        <taxon>campanulids</taxon>
        <taxon>Asterales</taxon>
        <taxon>Asteraceae</taxon>
        <taxon>Asteroideae</taxon>
        <taxon>Anthemideae</taxon>
        <taxon>Artemisiinae</taxon>
        <taxon>Artemisia</taxon>
    </lineage>
</organism>
<dbReference type="Proteomes" id="UP000245207">
    <property type="component" value="Unassembled WGS sequence"/>
</dbReference>
<evidence type="ECO:0000313" key="2">
    <source>
        <dbReference type="Proteomes" id="UP000245207"/>
    </source>
</evidence>
<accession>A0A2U1QGS0</accession>
<dbReference type="AlphaFoldDB" id="A0A2U1QGS0"/>
<dbReference type="STRING" id="35608.A0A2U1QGS0"/>
<gene>
    <name evidence="1" type="ORF">CTI12_AA031860</name>
</gene>